<feature type="domain" description="Reverse transcriptase" evidence="1">
    <location>
        <begin position="119"/>
        <end position="209"/>
    </location>
</feature>
<evidence type="ECO:0000313" key="2">
    <source>
        <dbReference type="EMBL" id="PIK45566.1"/>
    </source>
</evidence>
<dbReference type="SUPFAM" id="SSF56672">
    <property type="entry name" value="DNA/RNA polymerases"/>
    <property type="match status" value="1"/>
</dbReference>
<sequence>MEVDQNDNSDDRQHEYPMKLQNSDVLAKLNEKLGHLSENVQCELKQLIHEREDIFPDVPSRTNAADHDVDVGDHEPIKQHPYRVNPLKRAHLNKEIEYMLKNNIIEPSKSEWSSPCILVPKPDGSFRFVTDFRKVNQCSKTDSYPIPRIDDCIDKIGNAKFVSKFDLLKGYWQVPLTDRAKEISAFCTPDALYQYRVMPFGMKNAPATFREWSIVLWLTLKAVKPM</sequence>
<reference evidence="2 3" key="1">
    <citation type="journal article" date="2017" name="PLoS Biol.">
        <title>The sea cucumber genome provides insights into morphological evolution and visceral regeneration.</title>
        <authorList>
            <person name="Zhang X."/>
            <person name="Sun L."/>
            <person name="Yuan J."/>
            <person name="Sun Y."/>
            <person name="Gao Y."/>
            <person name="Zhang L."/>
            <person name="Li S."/>
            <person name="Dai H."/>
            <person name="Hamel J.F."/>
            <person name="Liu C."/>
            <person name="Yu Y."/>
            <person name="Liu S."/>
            <person name="Lin W."/>
            <person name="Guo K."/>
            <person name="Jin S."/>
            <person name="Xu P."/>
            <person name="Storey K.B."/>
            <person name="Huan P."/>
            <person name="Zhang T."/>
            <person name="Zhou Y."/>
            <person name="Zhang J."/>
            <person name="Lin C."/>
            <person name="Li X."/>
            <person name="Xing L."/>
            <person name="Huo D."/>
            <person name="Sun M."/>
            <person name="Wang L."/>
            <person name="Mercier A."/>
            <person name="Li F."/>
            <person name="Yang H."/>
            <person name="Xiang J."/>
        </authorList>
    </citation>
    <scope>NUCLEOTIDE SEQUENCE [LARGE SCALE GENOMIC DNA]</scope>
    <source>
        <strain evidence="2">Shaxun</strain>
        <tissue evidence="2">Muscle</tissue>
    </source>
</reference>
<dbReference type="OrthoDB" id="775972at2759"/>
<gene>
    <name evidence="2" type="ORF">BSL78_17561</name>
</gene>
<dbReference type="Proteomes" id="UP000230750">
    <property type="component" value="Unassembled WGS sequence"/>
</dbReference>
<dbReference type="InterPro" id="IPR043128">
    <property type="entry name" value="Rev_trsase/Diguanyl_cyclase"/>
</dbReference>
<organism evidence="2 3">
    <name type="scientific">Stichopus japonicus</name>
    <name type="common">Sea cucumber</name>
    <dbReference type="NCBI Taxonomy" id="307972"/>
    <lineage>
        <taxon>Eukaryota</taxon>
        <taxon>Metazoa</taxon>
        <taxon>Echinodermata</taxon>
        <taxon>Eleutherozoa</taxon>
        <taxon>Echinozoa</taxon>
        <taxon>Holothuroidea</taxon>
        <taxon>Aspidochirotacea</taxon>
        <taxon>Aspidochirotida</taxon>
        <taxon>Stichopodidae</taxon>
        <taxon>Apostichopus</taxon>
    </lineage>
</organism>
<dbReference type="InterPro" id="IPR043502">
    <property type="entry name" value="DNA/RNA_pol_sf"/>
</dbReference>
<name>A0A2G8KC37_STIJA</name>
<evidence type="ECO:0000313" key="3">
    <source>
        <dbReference type="Proteomes" id="UP000230750"/>
    </source>
</evidence>
<dbReference type="Pfam" id="PF00078">
    <property type="entry name" value="RVT_1"/>
    <property type="match status" value="1"/>
</dbReference>
<keyword evidence="3" id="KW-1185">Reference proteome</keyword>
<dbReference type="Gene3D" id="3.10.10.10">
    <property type="entry name" value="HIV Type 1 Reverse Transcriptase, subunit A, domain 1"/>
    <property type="match status" value="1"/>
</dbReference>
<protein>
    <recommendedName>
        <fullName evidence="1">Reverse transcriptase domain-containing protein</fullName>
    </recommendedName>
</protein>
<evidence type="ECO:0000259" key="1">
    <source>
        <dbReference type="Pfam" id="PF00078"/>
    </source>
</evidence>
<dbReference type="AlphaFoldDB" id="A0A2G8KC37"/>
<dbReference type="Gene3D" id="3.30.70.270">
    <property type="match status" value="1"/>
</dbReference>
<dbReference type="PANTHER" id="PTHR24559:SF444">
    <property type="entry name" value="REVERSE TRANSCRIPTASE DOMAIN-CONTAINING PROTEIN"/>
    <property type="match status" value="1"/>
</dbReference>
<accession>A0A2G8KC37</accession>
<dbReference type="CDD" id="cd01647">
    <property type="entry name" value="RT_LTR"/>
    <property type="match status" value="1"/>
</dbReference>
<proteinExistence type="predicted"/>
<comment type="caution">
    <text evidence="2">The sequence shown here is derived from an EMBL/GenBank/DDBJ whole genome shotgun (WGS) entry which is preliminary data.</text>
</comment>
<dbReference type="InterPro" id="IPR053134">
    <property type="entry name" value="RNA-dir_DNA_polymerase"/>
</dbReference>
<dbReference type="PANTHER" id="PTHR24559">
    <property type="entry name" value="TRANSPOSON TY3-I GAG-POL POLYPROTEIN"/>
    <property type="match status" value="1"/>
</dbReference>
<dbReference type="EMBL" id="MRZV01000704">
    <property type="protein sequence ID" value="PIK45566.1"/>
    <property type="molecule type" value="Genomic_DNA"/>
</dbReference>
<dbReference type="InterPro" id="IPR000477">
    <property type="entry name" value="RT_dom"/>
</dbReference>